<dbReference type="InterPro" id="IPR000792">
    <property type="entry name" value="Tscrpt_reg_LuxR_C"/>
</dbReference>
<dbReference type="PANTHER" id="PTHR44688:SF25">
    <property type="entry name" value="HTH LUXR-TYPE DOMAIN-CONTAINING PROTEIN"/>
    <property type="match status" value="1"/>
</dbReference>
<keyword evidence="2" id="KW-0238">DNA-binding</keyword>
<keyword evidence="3" id="KW-0804">Transcription</keyword>
<evidence type="ECO:0000313" key="6">
    <source>
        <dbReference type="Proteomes" id="UP000199107"/>
    </source>
</evidence>
<gene>
    <name evidence="5" type="ORF">SAMN05192555_101140</name>
</gene>
<evidence type="ECO:0000259" key="4">
    <source>
        <dbReference type="PROSITE" id="PS50043"/>
    </source>
</evidence>
<dbReference type="InterPro" id="IPR036388">
    <property type="entry name" value="WH-like_DNA-bd_sf"/>
</dbReference>
<name>A0A1G9EJW4_9GAMM</name>
<dbReference type="RefSeq" id="WP_176817125.1">
    <property type="nucleotide sequence ID" value="NZ_FNGH01000001.1"/>
</dbReference>
<dbReference type="PANTHER" id="PTHR44688">
    <property type="entry name" value="DNA-BINDING TRANSCRIPTIONAL ACTIVATOR DEVR_DOSR"/>
    <property type="match status" value="1"/>
</dbReference>
<organism evidence="5 6">
    <name type="scientific">Franzmannia pantelleriensis</name>
    <dbReference type="NCBI Taxonomy" id="48727"/>
    <lineage>
        <taxon>Bacteria</taxon>
        <taxon>Pseudomonadati</taxon>
        <taxon>Pseudomonadota</taxon>
        <taxon>Gammaproteobacteria</taxon>
        <taxon>Oceanospirillales</taxon>
        <taxon>Halomonadaceae</taxon>
        <taxon>Franzmannia</taxon>
    </lineage>
</organism>
<feature type="domain" description="HTH luxR-type" evidence="4">
    <location>
        <begin position="145"/>
        <end position="210"/>
    </location>
</feature>
<dbReference type="AlphaFoldDB" id="A0A1G9EJW4"/>
<evidence type="ECO:0000256" key="2">
    <source>
        <dbReference type="ARBA" id="ARBA00023125"/>
    </source>
</evidence>
<keyword evidence="6" id="KW-1185">Reference proteome</keyword>
<dbReference type="Pfam" id="PF00196">
    <property type="entry name" value="GerE"/>
    <property type="match status" value="1"/>
</dbReference>
<dbReference type="Gene3D" id="1.10.10.10">
    <property type="entry name" value="Winged helix-like DNA-binding domain superfamily/Winged helix DNA-binding domain"/>
    <property type="match status" value="1"/>
</dbReference>
<dbReference type="PROSITE" id="PS50043">
    <property type="entry name" value="HTH_LUXR_2"/>
    <property type="match status" value="1"/>
</dbReference>
<dbReference type="PRINTS" id="PR00038">
    <property type="entry name" value="HTHLUXR"/>
</dbReference>
<proteinExistence type="predicted"/>
<evidence type="ECO:0000256" key="3">
    <source>
        <dbReference type="ARBA" id="ARBA00023163"/>
    </source>
</evidence>
<dbReference type="Proteomes" id="UP000199107">
    <property type="component" value="Unassembled WGS sequence"/>
</dbReference>
<dbReference type="EMBL" id="FNGH01000001">
    <property type="protein sequence ID" value="SDK76477.1"/>
    <property type="molecule type" value="Genomic_DNA"/>
</dbReference>
<evidence type="ECO:0000313" key="5">
    <source>
        <dbReference type="EMBL" id="SDK76477.1"/>
    </source>
</evidence>
<protein>
    <submittedName>
        <fullName evidence="5">LuxR family transcriptional regulator, csgAB operon transcriptional regulatory protein</fullName>
    </submittedName>
</protein>
<dbReference type="PROSITE" id="PS00622">
    <property type="entry name" value="HTH_LUXR_1"/>
    <property type="match status" value="1"/>
</dbReference>
<dbReference type="SUPFAM" id="SSF46894">
    <property type="entry name" value="C-terminal effector domain of the bipartite response regulators"/>
    <property type="match status" value="1"/>
</dbReference>
<dbReference type="STRING" id="48727.SAMN05192555_101140"/>
<dbReference type="CDD" id="cd06170">
    <property type="entry name" value="LuxR_C_like"/>
    <property type="match status" value="1"/>
</dbReference>
<dbReference type="InterPro" id="IPR016032">
    <property type="entry name" value="Sig_transdc_resp-reg_C-effctor"/>
</dbReference>
<accession>A0A1G9EJW4</accession>
<dbReference type="GO" id="GO:0006355">
    <property type="term" value="P:regulation of DNA-templated transcription"/>
    <property type="evidence" value="ECO:0007669"/>
    <property type="project" value="InterPro"/>
</dbReference>
<keyword evidence="1" id="KW-0805">Transcription regulation</keyword>
<dbReference type="GO" id="GO:0003677">
    <property type="term" value="F:DNA binding"/>
    <property type="evidence" value="ECO:0007669"/>
    <property type="project" value="UniProtKB-KW"/>
</dbReference>
<sequence>MNKINNTVVLVTNPNPQSHIFVDYMAEQLGCHTDIMLPSDDLYQHTADRCVLLIDIDHVPDPLVHDWYAMAVNSQRYMVAIINLKDEEHAMDVIKSLHAHGVFYRNSSSSSICKGVQLLLDGDFWMSRQLMANVIDYYRQRRVSTARPPCGLTHREMEIMSLVARGYINSVIANKLCITECTVKSHIYNIFKKIKVSNRMQAVNWANDNLIPTMILRGRNDNMEYGESLR</sequence>
<dbReference type="SMART" id="SM00421">
    <property type="entry name" value="HTH_LUXR"/>
    <property type="match status" value="1"/>
</dbReference>
<evidence type="ECO:0000256" key="1">
    <source>
        <dbReference type="ARBA" id="ARBA00023015"/>
    </source>
</evidence>
<reference evidence="6" key="1">
    <citation type="submission" date="2016-10" db="EMBL/GenBank/DDBJ databases">
        <authorList>
            <person name="Varghese N."/>
            <person name="Submissions S."/>
        </authorList>
    </citation>
    <scope>NUCLEOTIDE SEQUENCE [LARGE SCALE GENOMIC DNA]</scope>
    <source>
        <strain evidence="6">AAP</strain>
    </source>
</reference>
<dbReference type="Gene3D" id="3.40.50.2300">
    <property type="match status" value="1"/>
</dbReference>